<reference evidence="1 3" key="1">
    <citation type="submission" date="2015-10" db="EMBL/GenBank/DDBJ databases">
        <title>Complete genome sequence of hyperthermophilic archaeon Pyrodictium delaneyi Su06.</title>
        <authorList>
            <person name="Jung J.-H."/>
            <person name="Lin J."/>
            <person name="Holden J.F."/>
            <person name="Park C.-S."/>
        </authorList>
    </citation>
    <scope>NUCLEOTIDE SEQUENCE [LARGE SCALE GENOMIC DNA]</scope>
    <source>
        <strain evidence="1 3">Su06</strain>
    </source>
</reference>
<dbReference type="Proteomes" id="UP000196694">
    <property type="component" value="Unassembled WGS sequence"/>
</dbReference>
<protein>
    <submittedName>
        <fullName evidence="1">Uncharacterized protein</fullName>
    </submittedName>
</protein>
<keyword evidence="4" id="KW-1185">Reference proteome</keyword>
<reference evidence="2 4" key="2">
    <citation type="submission" date="2017-05" db="EMBL/GenBank/DDBJ databases">
        <title>The draft genome of the hyperthermophilic archaeon 'Pyrodictium delaneyi strain Hulk', an iron and nitrate reducer, reveals the capacity for sulfate reduction.</title>
        <authorList>
            <person name="Demey L.M."/>
            <person name="Miller C."/>
            <person name="Manzella M."/>
            <person name="Reguera G."/>
            <person name="Kashefi K."/>
        </authorList>
    </citation>
    <scope>NUCLEOTIDE SEQUENCE [LARGE SCALE GENOMIC DNA]</scope>
    <source>
        <strain evidence="2 4">Hulk</strain>
    </source>
</reference>
<evidence type="ECO:0000313" key="4">
    <source>
        <dbReference type="Proteomes" id="UP000196694"/>
    </source>
</evidence>
<dbReference type="Proteomes" id="UP000058613">
    <property type="component" value="Chromosome"/>
</dbReference>
<evidence type="ECO:0000313" key="2">
    <source>
        <dbReference type="EMBL" id="OWJ54880.1"/>
    </source>
</evidence>
<name>A0A0P0N5W1_9CREN</name>
<dbReference type="GeneID" id="26100221"/>
<proteinExistence type="predicted"/>
<dbReference type="KEGG" id="pdl:Pyrde_1880"/>
<dbReference type="OrthoDB" id="15133at2157"/>
<dbReference type="EMBL" id="CP013011">
    <property type="protein sequence ID" value="ALL01923.1"/>
    <property type="molecule type" value="Genomic_DNA"/>
</dbReference>
<evidence type="ECO:0000313" key="3">
    <source>
        <dbReference type="Proteomes" id="UP000058613"/>
    </source>
</evidence>
<dbReference type="RefSeq" id="WP_055410242.1">
    <property type="nucleotide sequence ID" value="NZ_CP013011.1"/>
</dbReference>
<accession>A0A0P0N5W1</accession>
<dbReference type="AlphaFoldDB" id="A0A0P0N5W1"/>
<evidence type="ECO:0000313" key="1">
    <source>
        <dbReference type="EMBL" id="ALL01923.1"/>
    </source>
</evidence>
<gene>
    <name evidence="2" type="ORF">Pdsh_03990</name>
    <name evidence="1" type="ORF">Pyrde_1880</name>
</gene>
<sequence length="101" mass="11076">MYTAERVRVLVVDPGFELSYLLGDVLGRGVEVKSYSFDPEKGVLCVEAEVEGVGHRQACVEVKPCRGLQEEAKWMRCLSKTLAHAEGLAERLARLLAGGEV</sequence>
<dbReference type="EMBL" id="NCQP01000002">
    <property type="protein sequence ID" value="OWJ54880.1"/>
    <property type="molecule type" value="Genomic_DNA"/>
</dbReference>
<organism evidence="1 3">
    <name type="scientific">Pyrodictium delaneyi</name>
    <dbReference type="NCBI Taxonomy" id="1273541"/>
    <lineage>
        <taxon>Archaea</taxon>
        <taxon>Thermoproteota</taxon>
        <taxon>Thermoprotei</taxon>
        <taxon>Desulfurococcales</taxon>
        <taxon>Pyrodictiaceae</taxon>
        <taxon>Pyrodictium</taxon>
    </lineage>
</organism>